<feature type="domain" description="ABC transporter substrate-binding protein PnrA-like" evidence="8">
    <location>
        <begin position="28"/>
        <end position="315"/>
    </location>
</feature>
<evidence type="ECO:0000256" key="7">
    <source>
        <dbReference type="SAM" id="SignalP"/>
    </source>
</evidence>
<feature type="signal peptide" evidence="7">
    <location>
        <begin position="1"/>
        <end position="19"/>
    </location>
</feature>
<evidence type="ECO:0000256" key="3">
    <source>
        <dbReference type="ARBA" id="ARBA00022475"/>
    </source>
</evidence>
<evidence type="ECO:0000256" key="5">
    <source>
        <dbReference type="ARBA" id="ARBA00023136"/>
    </source>
</evidence>
<sequence>MKKPIWFILLVFLFLSACGQPETESKLQKVGLLVPDSIDDQVWGTKGYKGLLRIQSEFGVDVFYEEGIHKEDEIIKAVKKFEKKGINLIFGHGSEYAQVFSKIGDEYPDIHFVCFNSDVSGDNVTSLNFKANAMGFFGGMVAGKMSQTNKIGVIAAFEWQPEVNGFFEGVLYENPDATVYIEYTQDWDNPEMANSKLEKMLASGVDIVYPAGDGFNVPIINTLKDRGLFAIGFVSDQSDLGENTVLTSTVQHVPALYELVAKRFLAGELKPGNSYFDFEDEVISLGTFSPLVSEEYQQDIQDHIANYKETGLLPNQSESGKE</sequence>
<protein>
    <submittedName>
        <fullName evidence="9">Transcriptional activator of comK protein</fullName>
    </submittedName>
</protein>
<evidence type="ECO:0000256" key="1">
    <source>
        <dbReference type="ARBA" id="ARBA00004193"/>
    </source>
</evidence>
<evidence type="ECO:0000256" key="6">
    <source>
        <dbReference type="ARBA" id="ARBA00023288"/>
    </source>
</evidence>
<organism evidence="9 10">
    <name type="scientific">Sutcliffiella tianshenii</name>
    <dbReference type="NCBI Taxonomy" id="1463404"/>
    <lineage>
        <taxon>Bacteria</taxon>
        <taxon>Bacillati</taxon>
        <taxon>Bacillota</taxon>
        <taxon>Bacilli</taxon>
        <taxon>Bacillales</taxon>
        <taxon>Bacillaceae</taxon>
        <taxon>Sutcliffiella</taxon>
    </lineage>
</organism>
<dbReference type="RefSeq" id="WP_204416582.1">
    <property type="nucleotide sequence ID" value="NZ_JAFBED010000005.1"/>
</dbReference>
<evidence type="ECO:0000313" key="9">
    <source>
        <dbReference type="EMBL" id="MBM7620647.1"/>
    </source>
</evidence>
<gene>
    <name evidence="9" type="ORF">JOC95_002502</name>
</gene>
<evidence type="ECO:0000256" key="2">
    <source>
        <dbReference type="ARBA" id="ARBA00008610"/>
    </source>
</evidence>
<keyword evidence="6" id="KW-0449">Lipoprotein</keyword>
<dbReference type="Proteomes" id="UP000737402">
    <property type="component" value="Unassembled WGS sequence"/>
</dbReference>
<comment type="similarity">
    <text evidence="2">Belongs to the BMP lipoprotein family.</text>
</comment>
<comment type="caution">
    <text evidence="9">The sequence shown here is derived from an EMBL/GenBank/DDBJ whole genome shotgun (WGS) entry which is preliminary data.</text>
</comment>
<keyword evidence="4 7" id="KW-0732">Signal</keyword>
<dbReference type="PANTHER" id="PTHR34296">
    <property type="entry name" value="TRANSCRIPTIONAL ACTIVATOR PROTEIN MED"/>
    <property type="match status" value="1"/>
</dbReference>
<dbReference type="CDD" id="cd06353">
    <property type="entry name" value="PBP1_Med-like"/>
    <property type="match status" value="1"/>
</dbReference>
<evidence type="ECO:0000256" key="4">
    <source>
        <dbReference type="ARBA" id="ARBA00022729"/>
    </source>
</evidence>
<name>A0ABS2P130_9BACI</name>
<evidence type="ECO:0000313" key="10">
    <source>
        <dbReference type="Proteomes" id="UP000737402"/>
    </source>
</evidence>
<dbReference type="InterPro" id="IPR050957">
    <property type="entry name" value="BMP_lipoprotein"/>
</dbReference>
<dbReference type="SUPFAM" id="SSF53822">
    <property type="entry name" value="Periplasmic binding protein-like I"/>
    <property type="match status" value="1"/>
</dbReference>
<proteinExistence type="inferred from homology"/>
<reference evidence="9 10" key="1">
    <citation type="submission" date="2021-01" db="EMBL/GenBank/DDBJ databases">
        <title>Genomic Encyclopedia of Type Strains, Phase IV (KMG-IV): sequencing the most valuable type-strain genomes for metagenomic binning, comparative biology and taxonomic classification.</title>
        <authorList>
            <person name="Goeker M."/>
        </authorList>
    </citation>
    <scope>NUCLEOTIDE SEQUENCE [LARGE SCALE GENOMIC DNA]</scope>
    <source>
        <strain evidence="9 10">DSM 25879</strain>
    </source>
</reference>
<keyword evidence="10" id="KW-1185">Reference proteome</keyword>
<keyword evidence="3" id="KW-1003">Cell membrane</keyword>
<keyword evidence="5" id="KW-0472">Membrane</keyword>
<dbReference type="PANTHER" id="PTHR34296:SF2">
    <property type="entry name" value="ABC TRANSPORTER GUANOSINE-BINDING PROTEIN NUPN"/>
    <property type="match status" value="1"/>
</dbReference>
<comment type="subcellular location">
    <subcellularLocation>
        <location evidence="1">Cell membrane</location>
        <topology evidence="1">Lipid-anchor</topology>
    </subcellularLocation>
</comment>
<dbReference type="InterPro" id="IPR003760">
    <property type="entry name" value="PnrA-like"/>
</dbReference>
<dbReference type="InterPro" id="IPR028082">
    <property type="entry name" value="Peripla_BP_I"/>
</dbReference>
<dbReference type="PROSITE" id="PS51257">
    <property type="entry name" value="PROKAR_LIPOPROTEIN"/>
    <property type="match status" value="1"/>
</dbReference>
<feature type="chain" id="PRO_5045323197" evidence="7">
    <location>
        <begin position="20"/>
        <end position="322"/>
    </location>
</feature>
<dbReference type="Gene3D" id="3.40.50.2300">
    <property type="match status" value="2"/>
</dbReference>
<dbReference type="Pfam" id="PF02608">
    <property type="entry name" value="Bmp"/>
    <property type="match status" value="1"/>
</dbReference>
<evidence type="ECO:0000259" key="8">
    <source>
        <dbReference type="Pfam" id="PF02608"/>
    </source>
</evidence>
<dbReference type="EMBL" id="JAFBED010000005">
    <property type="protein sequence ID" value="MBM7620647.1"/>
    <property type="molecule type" value="Genomic_DNA"/>
</dbReference>
<accession>A0ABS2P130</accession>